<dbReference type="SMART" id="SM00345">
    <property type="entry name" value="HTH_GNTR"/>
    <property type="match status" value="1"/>
</dbReference>
<sequence length="300" mass="31877">MSLTDNAIARIRELIRSGALPPGAKLPPEQQLAAELGLSRNLMREAVKALVVARVLEIRRGDGTYVTSLQPALLLEGLAVAVELLHGETLLELTETRRLFEPVATGLAAQRMTPEALAVVAGELEAMRAARDDVELLVQHDAAFHRAVLAATGNETLVSLLDGISGRTLRGRIWRALVDEHASERTLAEHEAIYQALAAGDAALAQATALMHVSSTEHWLRRHLEAQRAIEAAEADAGGVETAEADGAERSRRPAVRFSADGDRAMGAGATGVPTTESEERHDGDSESPRATPGARPAAS</sequence>
<evidence type="ECO:0000256" key="2">
    <source>
        <dbReference type="ARBA" id="ARBA00023125"/>
    </source>
</evidence>
<protein>
    <submittedName>
        <fullName evidence="6">FCD domain-containing protein</fullName>
    </submittedName>
</protein>
<dbReference type="OrthoDB" id="7989071at2"/>
<evidence type="ECO:0000256" key="4">
    <source>
        <dbReference type="SAM" id="MobiDB-lite"/>
    </source>
</evidence>
<keyword evidence="3" id="KW-0804">Transcription</keyword>
<evidence type="ECO:0000259" key="5">
    <source>
        <dbReference type="PROSITE" id="PS50949"/>
    </source>
</evidence>
<dbReference type="PANTHER" id="PTHR43537">
    <property type="entry name" value="TRANSCRIPTIONAL REGULATOR, GNTR FAMILY"/>
    <property type="match status" value="1"/>
</dbReference>
<dbReference type="EMBL" id="VDLY02000004">
    <property type="protein sequence ID" value="KAB8167750.1"/>
    <property type="molecule type" value="Genomic_DNA"/>
</dbReference>
<feature type="compositionally biased region" description="Basic and acidic residues" evidence="4">
    <location>
        <begin position="278"/>
        <end position="288"/>
    </location>
</feature>
<dbReference type="InterPro" id="IPR036390">
    <property type="entry name" value="WH_DNA-bd_sf"/>
</dbReference>
<name>A0A5N6AIQ5_9ACTN</name>
<dbReference type="Proteomes" id="UP000314251">
    <property type="component" value="Unassembled WGS sequence"/>
</dbReference>
<dbReference type="InterPro" id="IPR036388">
    <property type="entry name" value="WH-like_DNA-bd_sf"/>
</dbReference>
<accession>A0A5N6AIQ5</accession>
<comment type="caution">
    <text evidence="6">The sequence shown here is derived from an EMBL/GenBank/DDBJ whole genome shotgun (WGS) entry which is preliminary data.</text>
</comment>
<dbReference type="InterPro" id="IPR008920">
    <property type="entry name" value="TF_FadR/GntR_C"/>
</dbReference>
<evidence type="ECO:0000256" key="3">
    <source>
        <dbReference type="ARBA" id="ARBA00023163"/>
    </source>
</evidence>
<feature type="domain" description="HTH gntR-type" evidence="5">
    <location>
        <begin position="1"/>
        <end position="69"/>
    </location>
</feature>
<dbReference type="InterPro" id="IPR011711">
    <property type="entry name" value="GntR_C"/>
</dbReference>
<dbReference type="PROSITE" id="PS50949">
    <property type="entry name" value="HTH_GNTR"/>
    <property type="match status" value="1"/>
</dbReference>
<keyword evidence="2" id="KW-0238">DNA-binding</keyword>
<dbReference type="GO" id="GO:0003677">
    <property type="term" value="F:DNA binding"/>
    <property type="evidence" value="ECO:0007669"/>
    <property type="project" value="UniProtKB-KW"/>
</dbReference>
<dbReference type="SMART" id="SM00895">
    <property type="entry name" value="FCD"/>
    <property type="match status" value="1"/>
</dbReference>
<dbReference type="InterPro" id="IPR000524">
    <property type="entry name" value="Tscrpt_reg_HTH_GntR"/>
</dbReference>
<dbReference type="SUPFAM" id="SSF46785">
    <property type="entry name" value="Winged helix' DNA-binding domain"/>
    <property type="match status" value="1"/>
</dbReference>
<dbReference type="Pfam" id="PF00392">
    <property type="entry name" value="GntR"/>
    <property type="match status" value="1"/>
</dbReference>
<feature type="compositionally biased region" description="Low complexity" evidence="4">
    <location>
        <begin position="233"/>
        <end position="242"/>
    </location>
</feature>
<dbReference type="PANTHER" id="PTHR43537:SF5">
    <property type="entry name" value="UXU OPERON TRANSCRIPTIONAL REGULATOR"/>
    <property type="match status" value="1"/>
</dbReference>
<organism evidence="6 7">
    <name type="scientific">Streptomyces mimosae</name>
    <dbReference type="NCBI Taxonomy" id="2586635"/>
    <lineage>
        <taxon>Bacteria</taxon>
        <taxon>Bacillati</taxon>
        <taxon>Actinomycetota</taxon>
        <taxon>Actinomycetes</taxon>
        <taxon>Kitasatosporales</taxon>
        <taxon>Streptomycetaceae</taxon>
        <taxon>Streptomyces</taxon>
    </lineage>
</organism>
<dbReference type="CDD" id="cd07377">
    <property type="entry name" value="WHTH_GntR"/>
    <property type="match status" value="1"/>
</dbReference>
<reference evidence="6" key="1">
    <citation type="submission" date="2019-10" db="EMBL/GenBank/DDBJ databases">
        <title>Nonomuraea sp. nov., isolated from Phyllanthus amarus.</title>
        <authorList>
            <person name="Klykleung N."/>
            <person name="Tanasupawat S."/>
        </authorList>
    </citation>
    <scope>NUCLEOTIDE SEQUENCE [LARGE SCALE GENOMIC DNA]</scope>
    <source>
        <strain evidence="6">3MP-10</strain>
    </source>
</reference>
<dbReference type="SUPFAM" id="SSF48008">
    <property type="entry name" value="GntR ligand-binding domain-like"/>
    <property type="match status" value="1"/>
</dbReference>
<feature type="region of interest" description="Disordered" evidence="4">
    <location>
        <begin position="233"/>
        <end position="300"/>
    </location>
</feature>
<dbReference type="Gene3D" id="1.10.10.10">
    <property type="entry name" value="Winged helix-like DNA-binding domain superfamily/Winged helix DNA-binding domain"/>
    <property type="match status" value="1"/>
</dbReference>
<dbReference type="PRINTS" id="PR00035">
    <property type="entry name" value="HTHGNTR"/>
</dbReference>
<dbReference type="Pfam" id="PF07729">
    <property type="entry name" value="FCD"/>
    <property type="match status" value="1"/>
</dbReference>
<proteinExistence type="predicted"/>
<dbReference type="GO" id="GO:0003700">
    <property type="term" value="F:DNA-binding transcription factor activity"/>
    <property type="evidence" value="ECO:0007669"/>
    <property type="project" value="InterPro"/>
</dbReference>
<keyword evidence="1" id="KW-0805">Transcription regulation</keyword>
<dbReference type="AlphaFoldDB" id="A0A5N6AIQ5"/>
<evidence type="ECO:0000313" key="6">
    <source>
        <dbReference type="EMBL" id="KAB8167750.1"/>
    </source>
</evidence>
<evidence type="ECO:0000256" key="1">
    <source>
        <dbReference type="ARBA" id="ARBA00023015"/>
    </source>
</evidence>
<gene>
    <name evidence="6" type="ORF">FH607_007015</name>
</gene>
<evidence type="ECO:0000313" key="7">
    <source>
        <dbReference type="Proteomes" id="UP000314251"/>
    </source>
</evidence>
<dbReference type="Gene3D" id="1.20.120.530">
    <property type="entry name" value="GntR ligand-binding domain-like"/>
    <property type="match status" value="1"/>
</dbReference>
<keyword evidence="7" id="KW-1185">Reference proteome</keyword>